<comment type="caution">
    <text evidence="2">The sequence shown here is derived from an EMBL/GenBank/DDBJ whole genome shotgun (WGS) entry which is preliminary data.</text>
</comment>
<dbReference type="Proteomes" id="UP000257109">
    <property type="component" value="Unassembled WGS sequence"/>
</dbReference>
<protein>
    <submittedName>
        <fullName evidence="2">Uncharacterized protein</fullName>
    </submittedName>
</protein>
<evidence type="ECO:0000256" key="1">
    <source>
        <dbReference type="SAM" id="Phobius"/>
    </source>
</evidence>
<accession>A0A371FQX0</accession>
<evidence type="ECO:0000313" key="3">
    <source>
        <dbReference type="Proteomes" id="UP000257109"/>
    </source>
</evidence>
<sequence length="184" mass="20127">MQFIDRTIRSHAIRITVMISVPTHVSDLVCFVLYTKLICQIKRGSGGHSVTATMAMAKFFAAMILALIAISMLQTLVMAANGQEGHLYDNKNAHHNARGDVARPNTTSPACFSVRSAAGNACVCPRGIMVIKPCALATTIGRPRKEDPSALELHLHQPFLFSIYLFPSLCPFIALAYFPTIYMS</sequence>
<feature type="transmembrane region" description="Helical" evidence="1">
    <location>
        <begin position="159"/>
        <end position="178"/>
    </location>
</feature>
<keyword evidence="1" id="KW-1133">Transmembrane helix</keyword>
<dbReference type="OrthoDB" id="1915803at2759"/>
<organism evidence="2 3">
    <name type="scientific">Mucuna pruriens</name>
    <name type="common">Velvet bean</name>
    <name type="synonym">Dolichos pruriens</name>
    <dbReference type="NCBI Taxonomy" id="157652"/>
    <lineage>
        <taxon>Eukaryota</taxon>
        <taxon>Viridiplantae</taxon>
        <taxon>Streptophyta</taxon>
        <taxon>Embryophyta</taxon>
        <taxon>Tracheophyta</taxon>
        <taxon>Spermatophyta</taxon>
        <taxon>Magnoliopsida</taxon>
        <taxon>eudicotyledons</taxon>
        <taxon>Gunneridae</taxon>
        <taxon>Pentapetalae</taxon>
        <taxon>rosids</taxon>
        <taxon>fabids</taxon>
        <taxon>Fabales</taxon>
        <taxon>Fabaceae</taxon>
        <taxon>Papilionoideae</taxon>
        <taxon>50 kb inversion clade</taxon>
        <taxon>NPAAA clade</taxon>
        <taxon>indigoferoid/millettioid clade</taxon>
        <taxon>Phaseoleae</taxon>
        <taxon>Mucuna</taxon>
    </lineage>
</organism>
<evidence type="ECO:0000313" key="2">
    <source>
        <dbReference type="EMBL" id="RDX80686.1"/>
    </source>
</evidence>
<keyword evidence="3" id="KW-1185">Reference proteome</keyword>
<name>A0A371FQX0_MUCPR</name>
<proteinExistence type="predicted"/>
<feature type="transmembrane region" description="Helical" evidence="1">
    <location>
        <begin position="12"/>
        <end position="34"/>
    </location>
</feature>
<keyword evidence="1" id="KW-0472">Membrane</keyword>
<dbReference type="EMBL" id="QJKJ01008142">
    <property type="protein sequence ID" value="RDX80686.1"/>
    <property type="molecule type" value="Genomic_DNA"/>
</dbReference>
<feature type="non-terminal residue" evidence="2">
    <location>
        <position position="1"/>
    </location>
</feature>
<keyword evidence="1" id="KW-0812">Transmembrane</keyword>
<feature type="transmembrane region" description="Helical" evidence="1">
    <location>
        <begin position="55"/>
        <end position="80"/>
    </location>
</feature>
<dbReference type="AlphaFoldDB" id="A0A371FQX0"/>
<reference evidence="2" key="1">
    <citation type="submission" date="2018-05" db="EMBL/GenBank/DDBJ databases">
        <title>Draft genome of Mucuna pruriens seed.</title>
        <authorList>
            <person name="Nnadi N.E."/>
            <person name="Vos R."/>
            <person name="Hasami M.H."/>
            <person name="Devisetty U.K."/>
            <person name="Aguiy J.C."/>
        </authorList>
    </citation>
    <scope>NUCLEOTIDE SEQUENCE [LARGE SCALE GENOMIC DNA]</scope>
    <source>
        <strain evidence="2">JCA_2017</strain>
    </source>
</reference>
<gene>
    <name evidence="2" type="ORF">CR513_38739</name>
</gene>